<feature type="region of interest" description="Disordered" evidence="1">
    <location>
        <begin position="1"/>
        <end position="87"/>
    </location>
</feature>
<accession>A0A2I1D9Z8</accession>
<proteinExistence type="predicted"/>
<dbReference type="RefSeq" id="XP_024695275.1">
    <property type="nucleotide sequence ID" value="XM_024836825.1"/>
</dbReference>
<feature type="compositionally biased region" description="Pro residues" evidence="1">
    <location>
        <begin position="31"/>
        <end position="47"/>
    </location>
</feature>
<dbReference type="EMBL" id="MSFM01000003">
    <property type="protein sequence ID" value="PKY06681.1"/>
    <property type="molecule type" value="Genomic_DNA"/>
</dbReference>
<dbReference type="VEuPathDB" id="FungiDB:P168DRAFT_288600"/>
<organism evidence="2 3">
    <name type="scientific">Aspergillus campestris (strain IBT 28561)</name>
    <dbReference type="NCBI Taxonomy" id="1392248"/>
    <lineage>
        <taxon>Eukaryota</taxon>
        <taxon>Fungi</taxon>
        <taxon>Dikarya</taxon>
        <taxon>Ascomycota</taxon>
        <taxon>Pezizomycotina</taxon>
        <taxon>Eurotiomycetes</taxon>
        <taxon>Eurotiomycetidae</taxon>
        <taxon>Eurotiales</taxon>
        <taxon>Aspergillaceae</taxon>
        <taxon>Aspergillus</taxon>
        <taxon>Aspergillus subgen. Circumdati</taxon>
    </lineage>
</organism>
<feature type="compositionally biased region" description="Pro residues" evidence="1">
    <location>
        <begin position="306"/>
        <end position="315"/>
    </location>
</feature>
<feature type="region of interest" description="Disordered" evidence="1">
    <location>
        <begin position="188"/>
        <end position="222"/>
    </location>
</feature>
<dbReference type="OrthoDB" id="2530523at2759"/>
<sequence length="315" mass="32694">MDPNAPQGFPMQTGYPVPVSQSPPGQQFPYYPNPIPSYPPQKPPTPSHPQQQHPFGAMPMQPGGPMMPAGFPQQSSATPHPNFSNQFAHSAVPTTMAQFLPPQATSSAAYPPNTVAAAPQNMASMPPNNMGPGQPQKPASSATASPAPPQPSAQASSTAARDKARVATLLDINSMLLQEVLNLQAAGKAGVPQPAQQGSQEGHPSPAADQAGDAAKGQGQKPTQEYIDCMRRLQYNLAYLATFADRSKKTGSAPPSAPAIMSPPPHLTLMNEIYQRLAELFPRAAPGASGVSQPSPQAGQGNGRPSPSPATDPAA</sequence>
<name>A0A2I1D9Z8_ASPC2</name>
<evidence type="ECO:0000313" key="3">
    <source>
        <dbReference type="Proteomes" id="UP000234254"/>
    </source>
</evidence>
<dbReference type="Proteomes" id="UP000234254">
    <property type="component" value="Unassembled WGS sequence"/>
</dbReference>
<feature type="compositionally biased region" description="Low complexity" evidence="1">
    <location>
        <begin position="16"/>
        <end position="30"/>
    </location>
</feature>
<feature type="compositionally biased region" description="Low complexity" evidence="1">
    <location>
        <begin position="48"/>
        <end position="73"/>
    </location>
</feature>
<feature type="compositionally biased region" description="Polar residues" evidence="1">
    <location>
        <begin position="290"/>
        <end position="305"/>
    </location>
</feature>
<reference evidence="2" key="1">
    <citation type="submission" date="2016-12" db="EMBL/GenBank/DDBJ databases">
        <title>The genomes of Aspergillus section Nigri reveals drivers in fungal speciation.</title>
        <authorList>
            <consortium name="DOE Joint Genome Institute"/>
            <person name="Vesth T.C."/>
            <person name="Nybo J."/>
            <person name="Theobald S."/>
            <person name="Brandl J."/>
            <person name="Frisvad J.C."/>
            <person name="Nielsen K.F."/>
            <person name="Lyhne E.K."/>
            <person name="Kogle M.E."/>
            <person name="Kuo A."/>
            <person name="Riley R."/>
            <person name="Clum A."/>
            <person name="Nolan M."/>
            <person name="Lipzen A."/>
            <person name="Salamov A."/>
            <person name="Henrissat B."/>
            <person name="Wiebenga A."/>
            <person name="De vries R.P."/>
            <person name="Grigoriev I.V."/>
            <person name="Mortensen U.H."/>
            <person name="Andersen M.R."/>
            <person name="Baker S.E."/>
        </authorList>
    </citation>
    <scope>NUCLEOTIDE SEQUENCE</scope>
    <source>
        <strain evidence="2">IBT 28561</strain>
    </source>
</reference>
<keyword evidence="3" id="KW-1185">Reference proteome</keyword>
<feature type="region of interest" description="Disordered" evidence="1">
    <location>
        <begin position="285"/>
        <end position="315"/>
    </location>
</feature>
<feature type="compositionally biased region" description="Low complexity" evidence="1">
    <location>
        <begin position="134"/>
        <end position="145"/>
    </location>
</feature>
<protein>
    <submittedName>
        <fullName evidence="2">Uncharacterized protein</fullName>
    </submittedName>
</protein>
<dbReference type="GeneID" id="36544349"/>
<feature type="compositionally biased region" description="Polar residues" evidence="1">
    <location>
        <begin position="74"/>
        <end position="87"/>
    </location>
</feature>
<feature type="compositionally biased region" description="Low complexity" evidence="1">
    <location>
        <begin position="207"/>
        <end position="221"/>
    </location>
</feature>
<feature type="region of interest" description="Disordered" evidence="1">
    <location>
        <begin position="110"/>
        <end position="160"/>
    </location>
</feature>
<dbReference type="AlphaFoldDB" id="A0A2I1D9Z8"/>
<comment type="caution">
    <text evidence="2">The sequence shown here is derived from an EMBL/GenBank/DDBJ whole genome shotgun (WGS) entry which is preliminary data.</text>
</comment>
<evidence type="ECO:0000256" key="1">
    <source>
        <dbReference type="SAM" id="MobiDB-lite"/>
    </source>
</evidence>
<gene>
    <name evidence="2" type="ORF">P168DRAFT_288600</name>
</gene>
<evidence type="ECO:0000313" key="2">
    <source>
        <dbReference type="EMBL" id="PKY06681.1"/>
    </source>
</evidence>